<feature type="transmembrane region" description="Helical" evidence="6">
    <location>
        <begin position="54"/>
        <end position="72"/>
    </location>
</feature>
<keyword evidence="2" id="KW-1003">Cell membrane</keyword>
<dbReference type="InterPro" id="IPR002797">
    <property type="entry name" value="Polysacc_synth"/>
</dbReference>
<evidence type="ECO:0000256" key="2">
    <source>
        <dbReference type="ARBA" id="ARBA00022475"/>
    </source>
</evidence>
<feature type="transmembrane region" description="Helical" evidence="6">
    <location>
        <begin position="21"/>
        <end position="42"/>
    </location>
</feature>
<evidence type="ECO:0000313" key="8">
    <source>
        <dbReference type="Proteomes" id="UP000294830"/>
    </source>
</evidence>
<dbReference type="PANTHER" id="PTHR30250:SF11">
    <property type="entry name" value="O-ANTIGEN TRANSPORTER-RELATED"/>
    <property type="match status" value="1"/>
</dbReference>
<feature type="transmembrane region" description="Helical" evidence="6">
    <location>
        <begin position="229"/>
        <end position="255"/>
    </location>
</feature>
<name>A0A4R2EWF4_9BACT</name>
<sequence length="462" mass="53214">MNPIYTNYFKDPSEYAIYSEFYIYIPILLTVLTFGLETGYFRFSSKYKDVKDKVYSTTFTFLLVTSTLFVLYTTFGYDGIISGLDLSPNKWYVILTGWIVFFDVLCAIPFVRLRNENRSATFVVLKTVNILINVLFNLLLLFVVPKLFPSLPPMGILVIFIANLVASVTTLFLVLRLAGLPSIRISKPLMKELAIYSVPLVISGLAGQVNDLLDRYSIKYLLPESAKPMFQLGIYTSNLKLAIVLTLFTQMFRYAAEPFFFNNVRKEDSAKTYADVFKYFSVFGMIIFLLVTLYIDIFQYLEGANYREGLFIVPVLLLSYYFVGLLYNLQIIFKLHDKTRRTVDVTLAGLILLVVFNIFMVPHFGYQAAAWGRLLSFVFMCVVSYWFGKKIVSIPYDFKNIGFYFVFGLGLFFLSKAIRPENLYLRMAVNTLLFGSYVLVFLYKEKINPVTIAKSLLKWKSK</sequence>
<evidence type="ECO:0000256" key="5">
    <source>
        <dbReference type="ARBA" id="ARBA00023136"/>
    </source>
</evidence>
<organism evidence="7 8">
    <name type="scientific">Acetobacteroides hydrogenigenes</name>
    <dbReference type="NCBI Taxonomy" id="979970"/>
    <lineage>
        <taxon>Bacteria</taxon>
        <taxon>Pseudomonadati</taxon>
        <taxon>Bacteroidota</taxon>
        <taxon>Bacteroidia</taxon>
        <taxon>Bacteroidales</taxon>
        <taxon>Rikenellaceae</taxon>
        <taxon>Acetobacteroides</taxon>
    </lineage>
</organism>
<dbReference type="InterPro" id="IPR050833">
    <property type="entry name" value="Poly_Biosynth_Transport"/>
</dbReference>
<feature type="transmembrane region" description="Helical" evidence="6">
    <location>
        <begin position="276"/>
        <end position="297"/>
    </location>
</feature>
<feature type="transmembrane region" description="Helical" evidence="6">
    <location>
        <begin position="370"/>
        <end position="388"/>
    </location>
</feature>
<keyword evidence="4 6" id="KW-1133">Transmembrane helix</keyword>
<comment type="caution">
    <text evidence="7">The sequence shown here is derived from an EMBL/GenBank/DDBJ whole genome shotgun (WGS) entry which is preliminary data.</text>
</comment>
<feature type="transmembrane region" description="Helical" evidence="6">
    <location>
        <begin position="424"/>
        <end position="443"/>
    </location>
</feature>
<evidence type="ECO:0000313" key="7">
    <source>
        <dbReference type="EMBL" id="TCN72156.1"/>
    </source>
</evidence>
<feature type="transmembrane region" description="Helical" evidence="6">
    <location>
        <begin position="123"/>
        <end position="144"/>
    </location>
</feature>
<reference evidence="7 8" key="1">
    <citation type="submission" date="2019-03" db="EMBL/GenBank/DDBJ databases">
        <title>Genomic Encyclopedia of Archaeal and Bacterial Type Strains, Phase II (KMG-II): from individual species to whole genera.</title>
        <authorList>
            <person name="Goeker M."/>
        </authorList>
    </citation>
    <scope>NUCLEOTIDE SEQUENCE [LARGE SCALE GENOMIC DNA]</scope>
    <source>
        <strain evidence="7 8">RL-C</strain>
    </source>
</reference>
<dbReference type="GO" id="GO:0005886">
    <property type="term" value="C:plasma membrane"/>
    <property type="evidence" value="ECO:0007669"/>
    <property type="project" value="UniProtKB-SubCell"/>
</dbReference>
<feature type="transmembrane region" description="Helical" evidence="6">
    <location>
        <begin position="189"/>
        <end position="209"/>
    </location>
</feature>
<gene>
    <name evidence="7" type="ORF">CLV25_102119</name>
</gene>
<accession>A0A4R2EWF4</accession>
<dbReference type="EMBL" id="SLWB01000002">
    <property type="protein sequence ID" value="TCN72156.1"/>
    <property type="molecule type" value="Genomic_DNA"/>
</dbReference>
<proteinExistence type="predicted"/>
<protein>
    <submittedName>
        <fullName evidence="7">O-antigen/teichoic acid export membrane protein</fullName>
    </submittedName>
</protein>
<keyword evidence="5 6" id="KW-0472">Membrane</keyword>
<feature type="transmembrane region" description="Helical" evidence="6">
    <location>
        <begin position="400"/>
        <end position="418"/>
    </location>
</feature>
<dbReference type="PANTHER" id="PTHR30250">
    <property type="entry name" value="PST FAMILY PREDICTED COLANIC ACID TRANSPORTER"/>
    <property type="match status" value="1"/>
</dbReference>
<evidence type="ECO:0000256" key="6">
    <source>
        <dbReference type="SAM" id="Phobius"/>
    </source>
</evidence>
<keyword evidence="3 6" id="KW-0812">Transmembrane</keyword>
<dbReference type="AlphaFoldDB" id="A0A4R2EWF4"/>
<feature type="transmembrane region" description="Helical" evidence="6">
    <location>
        <begin position="345"/>
        <end position="364"/>
    </location>
</feature>
<dbReference type="Pfam" id="PF01943">
    <property type="entry name" value="Polysacc_synt"/>
    <property type="match status" value="1"/>
</dbReference>
<feature type="transmembrane region" description="Helical" evidence="6">
    <location>
        <begin position="156"/>
        <end position="177"/>
    </location>
</feature>
<feature type="transmembrane region" description="Helical" evidence="6">
    <location>
        <begin position="309"/>
        <end position="333"/>
    </location>
</feature>
<evidence type="ECO:0000256" key="4">
    <source>
        <dbReference type="ARBA" id="ARBA00022989"/>
    </source>
</evidence>
<dbReference type="Proteomes" id="UP000294830">
    <property type="component" value="Unassembled WGS sequence"/>
</dbReference>
<evidence type="ECO:0000256" key="3">
    <source>
        <dbReference type="ARBA" id="ARBA00022692"/>
    </source>
</evidence>
<feature type="transmembrane region" description="Helical" evidence="6">
    <location>
        <begin position="92"/>
        <end position="111"/>
    </location>
</feature>
<comment type="subcellular location">
    <subcellularLocation>
        <location evidence="1">Cell membrane</location>
        <topology evidence="1">Multi-pass membrane protein</topology>
    </subcellularLocation>
</comment>
<keyword evidence="8" id="KW-1185">Reference proteome</keyword>
<evidence type="ECO:0000256" key="1">
    <source>
        <dbReference type="ARBA" id="ARBA00004651"/>
    </source>
</evidence>